<name>A0ABV0R8N9_9TELE</name>
<organism evidence="7 8">
    <name type="scientific">Xenoophorus captivus</name>
    <dbReference type="NCBI Taxonomy" id="1517983"/>
    <lineage>
        <taxon>Eukaryota</taxon>
        <taxon>Metazoa</taxon>
        <taxon>Chordata</taxon>
        <taxon>Craniata</taxon>
        <taxon>Vertebrata</taxon>
        <taxon>Euteleostomi</taxon>
        <taxon>Actinopterygii</taxon>
        <taxon>Neopterygii</taxon>
        <taxon>Teleostei</taxon>
        <taxon>Neoteleostei</taxon>
        <taxon>Acanthomorphata</taxon>
        <taxon>Ovalentaria</taxon>
        <taxon>Atherinomorphae</taxon>
        <taxon>Cyprinodontiformes</taxon>
        <taxon>Goodeidae</taxon>
        <taxon>Xenoophorus</taxon>
    </lineage>
</organism>
<protein>
    <submittedName>
        <fullName evidence="7">Uncharacterized protein</fullName>
    </submittedName>
</protein>
<gene>
    <name evidence="7" type="ORF">XENOCAPTIV_013516</name>
</gene>
<dbReference type="Proteomes" id="UP001434883">
    <property type="component" value="Unassembled WGS sequence"/>
</dbReference>
<dbReference type="InterPro" id="IPR030417">
    <property type="entry name" value="MS4A"/>
</dbReference>
<reference evidence="7 8" key="1">
    <citation type="submission" date="2021-06" db="EMBL/GenBank/DDBJ databases">
        <authorList>
            <person name="Palmer J.M."/>
        </authorList>
    </citation>
    <scope>NUCLEOTIDE SEQUENCE [LARGE SCALE GENOMIC DNA]</scope>
    <source>
        <strain evidence="7 8">XC_2019</strain>
        <tissue evidence="7">Muscle</tissue>
    </source>
</reference>
<evidence type="ECO:0000256" key="1">
    <source>
        <dbReference type="ARBA" id="ARBA00004141"/>
    </source>
</evidence>
<dbReference type="InterPro" id="IPR007237">
    <property type="entry name" value="CD20-like"/>
</dbReference>
<comment type="caution">
    <text evidence="7">The sequence shown here is derived from an EMBL/GenBank/DDBJ whole genome shotgun (WGS) entry which is preliminary data.</text>
</comment>
<keyword evidence="4 6" id="KW-1133">Transmembrane helix</keyword>
<evidence type="ECO:0000256" key="5">
    <source>
        <dbReference type="ARBA" id="ARBA00023136"/>
    </source>
</evidence>
<comment type="similarity">
    <text evidence="2">Belongs to the MS4A family.</text>
</comment>
<proteinExistence type="inferred from homology"/>
<dbReference type="PANTHER" id="PTHR23320">
    <property type="entry name" value="MEMBRANE-SPANNING 4-DOMAINS SUBFAMILY A MS4A -RELATED"/>
    <property type="match status" value="1"/>
</dbReference>
<evidence type="ECO:0000313" key="7">
    <source>
        <dbReference type="EMBL" id="MEQ2204460.1"/>
    </source>
</evidence>
<evidence type="ECO:0000256" key="2">
    <source>
        <dbReference type="ARBA" id="ARBA00009565"/>
    </source>
</evidence>
<evidence type="ECO:0000313" key="8">
    <source>
        <dbReference type="Proteomes" id="UP001434883"/>
    </source>
</evidence>
<dbReference type="PANTHER" id="PTHR23320:SF125">
    <property type="entry name" value="TRANSMEMBRANE PROTEIN 176L.1-RELATED"/>
    <property type="match status" value="1"/>
</dbReference>
<dbReference type="EMBL" id="JAHRIN010036424">
    <property type="protein sequence ID" value="MEQ2204460.1"/>
    <property type="molecule type" value="Genomic_DNA"/>
</dbReference>
<keyword evidence="8" id="KW-1185">Reference proteome</keyword>
<feature type="transmembrane region" description="Helical" evidence="6">
    <location>
        <begin position="195"/>
        <end position="219"/>
    </location>
</feature>
<accession>A0ABV0R8N9</accession>
<keyword evidence="3 6" id="KW-0812">Transmembrane</keyword>
<comment type="subcellular location">
    <subcellularLocation>
        <location evidence="1">Membrane</location>
        <topology evidence="1">Multi-pass membrane protein</topology>
    </subcellularLocation>
</comment>
<feature type="transmembrane region" description="Helical" evidence="6">
    <location>
        <begin position="262"/>
        <end position="284"/>
    </location>
</feature>
<feature type="transmembrane region" description="Helical" evidence="6">
    <location>
        <begin position="57"/>
        <end position="81"/>
    </location>
</feature>
<evidence type="ECO:0000256" key="6">
    <source>
        <dbReference type="SAM" id="Phobius"/>
    </source>
</evidence>
<feature type="transmembrane region" description="Helical" evidence="6">
    <location>
        <begin position="128"/>
        <end position="150"/>
    </location>
</feature>
<evidence type="ECO:0000256" key="4">
    <source>
        <dbReference type="ARBA" id="ARBA00022989"/>
    </source>
</evidence>
<dbReference type="Pfam" id="PF04103">
    <property type="entry name" value="CD20"/>
    <property type="match status" value="1"/>
</dbReference>
<evidence type="ECO:0000256" key="3">
    <source>
        <dbReference type="ARBA" id="ARBA00022692"/>
    </source>
</evidence>
<keyword evidence="5 6" id="KW-0472">Membrane</keyword>
<feature type="transmembrane region" description="Helical" evidence="6">
    <location>
        <begin position="170"/>
        <end position="188"/>
    </location>
</feature>
<sequence length="302" mass="32950">MTVTMSRTDGVTIFTVTSDPESRWPLLCQILKSLCYSPVCCSVSQQLRKTQRTSLSVLGIMIGLLHIGLGINLLVVYNSYWFTIRCIQKKKVTGIPLGADSGSMFPPLCQILKALCCRHGCCCCLNKLGVQTCLAAAVGTIQIMVGVLYIGLGPGRTSTRLGDFSSLGAAYWLGAVFIVTGIMTILAGRFPSSCLVGFTVFMNIVGAIFSITGIVLQAIDLKNSSLLWICDRFHYDPDHSDDSCRNMAIFDQNLLTSLDQTLILLAVLLLVVSICFAVLGIRFLTVKVTMEEVRGIMTMHRI</sequence>